<accession>A0ABT8UIK9</accession>
<evidence type="ECO:0000256" key="2">
    <source>
        <dbReference type="SAM" id="Phobius"/>
    </source>
</evidence>
<feature type="compositionally biased region" description="Acidic residues" evidence="1">
    <location>
        <begin position="109"/>
        <end position="128"/>
    </location>
</feature>
<protein>
    <submittedName>
        <fullName evidence="3">Uncharacterized protein</fullName>
    </submittedName>
</protein>
<dbReference type="RefSeq" id="WP_302915161.1">
    <property type="nucleotide sequence ID" value="NZ_JAUMSQ010000142.1"/>
</dbReference>
<dbReference type="EMBL" id="JAUMSQ010000142">
    <property type="protein sequence ID" value="MDO3637638.1"/>
    <property type="molecule type" value="Genomic_DNA"/>
</dbReference>
<organism evidence="3 4">
    <name type="scientific">Mycolicibacterium arseniciresistens</name>
    <dbReference type="NCBI Taxonomy" id="3062257"/>
    <lineage>
        <taxon>Bacteria</taxon>
        <taxon>Bacillati</taxon>
        <taxon>Actinomycetota</taxon>
        <taxon>Actinomycetes</taxon>
        <taxon>Mycobacteriales</taxon>
        <taxon>Mycobacteriaceae</taxon>
        <taxon>Mycolicibacterium</taxon>
    </lineage>
</organism>
<feature type="compositionally biased region" description="Low complexity" evidence="1">
    <location>
        <begin position="129"/>
        <end position="158"/>
    </location>
</feature>
<gene>
    <name evidence="3" type="ORF">Q2100_18000</name>
</gene>
<feature type="compositionally biased region" description="Low complexity" evidence="1">
    <location>
        <begin position="72"/>
        <end position="97"/>
    </location>
</feature>
<reference evidence="3" key="1">
    <citation type="submission" date="2023-07" db="EMBL/GenBank/DDBJ databases">
        <title>Mycolicibacterium sp. nov., a novel bacterial species.</title>
        <authorList>
            <person name="Cao Y."/>
        </authorList>
    </citation>
    <scope>NUCLEOTIDE SEQUENCE</scope>
    <source>
        <strain evidence="3">KC 300</strain>
    </source>
</reference>
<evidence type="ECO:0000256" key="1">
    <source>
        <dbReference type="SAM" id="MobiDB-lite"/>
    </source>
</evidence>
<evidence type="ECO:0000313" key="3">
    <source>
        <dbReference type="EMBL" id="MDO3637638.1"/>
    </source>
</evidence>
<comment type="caution">
    <text evidence="3">The sequence shown here is derived from an EMBL/GenBank/DDBJ whole genome shotgun (WGS) entry which is preliminary data.</text>
</comment>
<keyword evidence="2" id="KW-0472">Membrane</keyword>
<evidence type="ECO:0000313" key="4">
    <source>
        <dbReference type="Proteomes" id="UP001168823"/>
    </source>
</evidence>
<proteinExistence type="predicted"/>
<feature type="transmembrane region" description="Helical" evidence="2">
    <location>
        <begin position="12"/>
        <end position="33"/>
    </location>
</feature>
<feature type="region of interest" description="Disordered" evidence="1">
    <location>
        <begin position="72"/>
        <end position="158"/>
    </location>
</feature>
<keyword evidence="4" id="KW-1185">Reference proteome</keyword>
<dbReference type="Proteomes" id="UP001168823">
    <property type="component" value="Unassembled WGS sequence"/>
</dbReference>
<keyword evidence="2" id="KW-0812">Transmembrane</keyword>
<sequence length="158" mass="16057">MVLDDTSARCDRHVLVLLVVDCVDVSLAASVFVSVEAAASAAAFCASFFAAAAAARLLDLLVEDLTLGVDLGVSADGEPPVAESPVVEPPAEGVPESLVDVEPSPFVFELDEPVLPEAEPDDEDEPESPESVGVAQTGDAATADPTPSATASAPTRPT</sequence>
<name>A0ABT8UIK9_9MYCO</name>
<keyword evidence="2" id="KW-1133">Transmembrane helix</keyword>